<keyword evidence="1" id="KW-0472">Membrane</keyword>
<keyword evidence="1" id="KW-0812">Transmembrane</keyword>
<dbReference type="AlphaFoldDB" id="E3LWP0"/>
<evidence type="ECO:0000313" key="2">
    <source>
        <dbReference type="EMBL" id="EFO83531.1"/>
    </source>
</evidence>
<dbReference type="Proteomes" id="UP000008281">
    <property type="component" value="Unassembled WGS sequence"/>
</dbReference>
<evidence type="ECO:0000313" key="3">
    <source>
        <dbReference type="Proteomes" id="UP000008281"/>
    </source>
</evidence>
<gene>
    <name evidence="2" type="ORF">CRE_03126</name>
</gene>
<dbReference type="RefSeq" id="XP_003111670.2">
    <property type="nucleotide sequence ID" value="XM_003111622.2"/>
</dbReference>
<feature type="transmembrane region" description="Helical" evidence="1">
    <location>
        <begin position="40"/>
        <end position="57"/>
    </location>
</feature>
<dbReference type="FunCoup" id="E3LWP0">
    <property type="interactions" value="1084"/>
</dbReference>
<dbReference type="OrthoDB" id="5850402at2759"/>
<dbReference type="eggNOG" id="ENOG502TI1P">
    <property type="taxonomic scope" value="Eukaryota"/>
</dbReference>
<accession>E3LWP0</accession>
<sequence length="154" mass="17226">MFENGLKRPNPNRRIKGGHQIGEVFQWNASQKKKGKRMRYSFLLLVLTVILALFDNVETATKAPKLSKATKKTVNKLVNCLTPVDTVLAAKTADCEDSVCVSSAKQYAQRRYPQQYQSTVVPCLSSTTTLAPVTEKLVKSHRENGNKKMKIQGE</sequence>
<organism evidence="3">
    <name type="scientific">Caenorhabditis remanei</name>
    <name type="common">Caenorhabditis vulgaris</name>
    <dbReference type="NCBI Taxonomy" id="31234"/>
    <lineage>
        <taxon>Eukaryota</taxon>
        <taxon>Metazoa</taxon>
        <taxon>Ecdysozoa</taxon>
        <taxon>Nematoda</taxon>
        <taxon>Chromadorea</taxon>
        <taxon>Rhabditida</taxon>
        <taxon>Rhabditina</taxon>
        <taxon>Rhabditomorpha</taxon>
        <taxon>Rhabditoidea</taxon>
        <taxon>Rhabditidae</taxon>
        <taxon>Peloderinae</taxon>
        <taxon>Caenorhabditis</taxon>
    </lineage>
</organism>
<dbReference type="EMBL" id="DS268417">
    <property type="protein sequence ID" value="EFO83531.1"/>
    <property type="molecule type" value="Genomic_DNA"/>
</dbReference>
<name>E3LWP0_CAERE</name>
<keyword evidence="3" id="KW-1185">Reference proteome</keyword>
<proteinExistence type="predicted"/>
<evidence type="ECO:0000256" key="1">
    <source>
        <dbReference type="SAM" id="Phobius"/>
    </source>
</evidence>
<dbReference type="CTD" id="9811480"/>
<dbReference type="InParanoid" id="E3LWP0"/>
<reference evidence="2" key="1">
    <citation type="submission" date="2007-07" db="EMBL/GenBank/DDBJ databases">
        <title>PCAP assembly of the Caenorhabditis remanei genome.</title>
        <authorList>
            <consortium name="The Caenorhabditis remanei Sequencing Consortium"/>
            <person name="Wilson R.K."/>
        </authorList>
    </citation>
    <scope>NUCLEOTIDE SEQUENCE [LARGE SCALE GENOMIC DNA]</scope>
    <source>
        <strain evidence="2">PB4641</strain>
    </source>
</reference>
<keyword evidence="1" id="KW-1133">Transmembrane helix</keyword>
<dbReference type="HOGENOM" id="CLU_145622_0_0_1"/>
<protein>
    <submittedName>
        <fullName evidence="2">Uncharacterized protein</fullName>
    </submittedName>
</protein>
<dbReference type="OMA" id="AKTADCE"/>
<dbReference type="GeneID" id="9811480"/>
<dbReference type="KEGG" id="crq:GCK72_010803"/>